<dbReference type="InterPro" id="IPR009081">
    <property type="entry name" value="PP-bd_ACP"/>
</dbReference>
<sequence>MDKKTIIEKLEKRIVSDILKEPGRTIAFDEALISSGLIDSFSMVDIALIVEDLFDVQIDDAELSADTFDTLDQLADLIQQRL</sequence>
<feature type="domain" description="Carrier" evidence="1">
    <location>
        <begin position="5"/>
        <end position="82"/>
    </location>
</feature>
<accession>A0A124FN59</accession>
<proteinExistence type="predicted"/>
<dbReference type="EMBL" id="LGFU01000004">
    <property type="protein sequence ID" value="KUK46887.1"/>
    <property type="molecule type" value="Genomic_DNA"/>
</dbReference>
<evidence type="ECO:0000313" key="3">
    <source>
        <dbReference type="Proteomes" id="UP000064249"/>
    </source>
</evidence>
<name>A0A124FN59_9CHLR</name>
<gene>
    <name evidence="2" type="ORF">XD73_0208</name>
</gene>
<organism evidence="2 3">
    <name type="scientific">Anaerolinea thermophila</name>
    <dbReference type="NCBI Taxonomy" id="167964"/>
    <lineage>
        <taxon>Bacteria</taxon>
        <taxon>Bacillati</taxon>
        <taxon>Chloroflexota</taxon>
        <taxon>Anaerolineae</taxon>
        <taxon>Anaerolineales</taxon>
        <taxon>Anaerolineaceae</taxon>
        <taxon>Anaerolinea</taxon>
    </lineage>
</organism>
<protein>
    <recommendedName>
        <fullName evidence="1">Carrier domain-containing protein</fullName>
    </recommendedName>
</protein>
<comment type="caution">
    <text evidence="2">The sequence shown here is derived from an EMBL/GenBank/DDBJ whole genome shotgun (WGS) entry which is preliminary data.</text>
</comment>
<dbReference type="Proteomes" id="UP000064249">
    <property type="component" value="Unassembled WGS sequence"/>
</dbReference>
<dbReference type="PROSITE" id="PS50075">
    <property type="entry name" value="CARRIER"/>
    <property type="match status" value="1"/>
</dbReference>
<dbReference type="Gene3D" id="1.10.1200.10">
    <property type="entry name" value="ACP-like"/>
    <property type="match status" value="1"/>
</dbReference>
<reference evidence="2 3" key="1">
    <citation type="journal article" date="2015" name="MBio">
        <title>Genome-Resolved Metagenomic Analysis Reveals Roles for Candidate Phyla and Other Microbial Community Members in Biogeochemical Transformations in Oil Reservoirs.</title>
        <authorList>
            <person name="Hu P."/>
            <person name="Tom L."/>
            <person name="Singh A."/>
            <person name="Thomas B.C."/>
            <person name="Baker B.J."/>
            <person name="Piceno Y.M."/>
            <person name="Andersen G.L."/>
            <person name="Banfield J.F."/>
        </authorList>
    </citation>
    <scope>NUCLEOTIDE SEQUENCE [LARGE SCALE GENOMIC DNA]</scope>
    <source>
        <strain evidence="2">46_16</strain>
    </source>
</reference>
<evidence type="ECO:0000259" key="1">
    <source>
        <dbReference type="PROSITE" id="PS50075"/>
    </source>
</evidence>
<dbReference type="SUPFAM" id="SSF47336">
    <property type="entry name" value="ACP-like"/>
    <property type="match status" value="1"/>
</dbReference>
<dbReference type="Pfam" id="PF00550">
    <property type="entry name" value="PP-binding"/>
    <property type="match status" value="1"/>
</dbReference>
<dbReference type="AlphaFoldDB" id="A0A124FN59"/>
<dbReference type="InterPro" id="IPR036736">
    <property type="entry name" value="ACP-like_sf"/>
</dbReference>
<evidence type="ECO:0000313" key="2">
    <source>
        <dbReference type="EMBL" id="KUK46887.1"/>
    </source>
</evidence>